<evidence type="ECO:0000313" key="2">
    <source>
        <dbReference type="EMBL" id="GHE93548.1"/>
    </source>
</evidence>
<organism evidence="2 3">
    <name type="scientific">Streptomyces longispororuber</name>
    <dbReference type="NCBI Taxonomy" id="68230"/>
    <lineage>
        <taxon>Bacteria</taxon>
        <taxon>Bacillati</taxon>
        <taxon>Actinomycetota</taxon>
        <taxon>Actinomycetes</taxon>
        <taxon>Kitasatosporales</taxon>
        <taxon>Streptomycetaceae</taxon>
        <taxon>Streptomyces</taxon>
    </lineage>
</organism>
<reference evidence="2" key="1">
    <citation type="journal article" date="2014" name="Int. J. Syst. Evol. Microbiol.">
        <title>Complete genome sequence of Corynebacterium casei LMG S-19264T (=DSM 44701T), isolated from a smear-ripened cheese.</title>
        <authorList>
            <consortium name="US DOE Joint Genome Institute (JGI-PGF)"/>
            <person name="Walter F."/>
            <person name="Albersmeier A."/>
            <person name="Kalinowski J."/>
            <person name="Ruckert C."/>
        </authorList>
    </citation>
    <scope>NUCLEOTIDE SEQUENCE</scope>
    <source>
        <strain evidence="2">JCM 4784</strain>
    </source>
</reference>
<feature type="region of interest" description="Disordered" evidence="1">
    <location>
        <begin position="1"/>
        <end position="69"/>
    </location>
</feature>
<name>A0A919DZ97_9ACTN</name>
<reference evidence="2" key="2">
    <citation type="submission" date="2020-09" db="EMBL/GenBank/DDBJ databases">
        <authorList>
            <person name="Sun Q."/>
            <person name="Ohkuma M."/>
        </authorList>
    </citation>
    <scope>NUCLEOTIDE SEQUENCE</scope>
    <source>
        <strain evidence="2">JCM 4784</strain>
    </source>
</reference>
<dbReference type="EMBL" id="BNBT01000189">
    <property type="protein sequence ID" value="GHE93548.1"/>
    <property type="molecule type" value="Genomic_DNA"/>
</dbReference>
<evidence type="ECO:0000313" key="3">
    <source>
        <dbReference type="Proteomes" id="UP000608024"/>
    </source>
</evidence>
<dbReference type="Proteomes" id="UP000608024">
    <property type="component" value="Unassembled WGS sequence"/>
</dbReference>
<proteinExistence type="predicted"/>
<keyword evidence="3" id="KW-1185">Reference proteome</keyword>
<sequence length="196" mass="21380">MRAQEAAELTPERRRRVRHPVTSAHPMNTPLAGAHSRREGGAMSNDTEARASRDHDTTAPTVWRRRNDSSGLTEPRALLRVYTPTGTLESVTASYERLLGVAKDMWFTYPEKGLRLAVVGSFLLVEGAPEVLEPFRATDGTLVVDSAAAYLERLAAEGAEVLVPPHAVPTGTGFTARHRDGTVVEYVEHRPTPDGS</sequence>
<dbReference type="InterPro" id="IPR029068">
    <property type="entry name" value="Glyas_Bleomycin-R_OHBP_Dase"/>
</dbReference>
<evidence type="ECO:0000256" key="1">
    <source>
        <dbReference type="SAM" id="MobiDB-lite"/>
    </source>
</evidence>
<dbReference type="SUPFAM" id="SSF54593">
    <property type="entry name" value="Glyoxalase/Bleomycin resistance protein/Dihydroxybiphenyl dioxygenase"/>
    <property type="match status" value="1"/>
</dbReference>
<comment type="caution">
    <text evidence="2">The sequence shown here is derived from an EMBL/GenBank/DDBJ whole genome shotgun (WGS) entry which is preliminary data.</text>
</comment>
<dbReference type="AlphaFoldDB" id="A0A919DZ97"/>
<gene>
    <name evidence="2" type="ORF">GCM10018785_69230</name>
</gene>
<feature type="compositionally biased region" description="Basic and acidic residues" evidence="1">
    <location>
        <begin position="47"/>
        <end position="57"/>
    </location>
</feature>
<protein>
    <submittedName>
        <fullName evidence="2">Uncharacterized protein</fullName>
    </submittedName>
</protein>
<dbReference type="Gene3D" id="3.10.180.10">
    <property type="entry name" value="2,3-Dihydroxybiphenyl 1,2-Dioxygenase, domain 1"/>
    <property type="match status" value="1"/>
</dbReference>
<accession>A0A919DZ97</accession>